<keyword evidence="1" id="KW-0813">Transport</keyword>
<dbReference type="GO" id="GO:0043190">
    <property type="term" value="C:ATP-binding cassette (ABC) transporter complex"/>
    <property type="evidence" value="ECO:0007669"/>
    <property type="project" value="InterPro"/>
</dbReference>
<dbReference type="InterPro" id="IPR008995">
    <property type="entry name" value="Mo/tungstate-bd_C_term_dom"/>
</dbReference>
<dbReference type="RefSeq" id="WP_162659755.1">
    <property type="nucleotide sequence ID" value="NZ_LR593887.1"/>
</dbReference>
<gene>
    <name evidence="5" type="ORF">GMBLW1_44820</name>
</gene>
<evidence type="ECO:0000313" key="6">
    <source>
        <dbReference type="Proteomes" id="UP000464378"/>
    </source>
</evidence>
<dbReference type="Pfam" id="PF08402">
    <property type="entry name" value="TOBE_2"/>
    <property type="match status" value="1"/>
</dbReference>
<keyword evidence="2" id="KW-0547">Nucleotide-binding</keyword>
<dbReference type="InterPro" id="IPR027417">
    <property type="entry name" value="P-loop_NTPase"/>
</dbReference>
<dbReference type="SUPFAM" id="SSF50331">
    <property type="entry name" value="MOP-like"/>
    <property type="match status" value="1"/>
</dbReference>
<dbReference type="GO" id="GO:0015697">
    <property type="term" value="P:quaternary ammonium group transport"/>
    <property type="evidence" value="ECO:0007669"/>
    <property type="project" value="UniProtKB-ARBA"/>
</dbReference>
<dbReference type="FunCoup" id="A0A6C2YTJ9">
    <property type="interactions" value="250"/>
</dbReference>
<dbReference type="GO" id="GO:0016887">
    <property type="term" value="F:ATP hydrolysis activity"/>
    <property type="evidence" value="ECO:0007669"/>
    <property type="project" value="InterPro"/>
</dbReference>
<dbReference type="PROSITE" id="PS50893">
    <property type="entry name" value="ABC_TRANSPORTER_2"/>
    <property type="match status" value="1"/>
</dbReference>
<evidence type="ECO:0000259" key="4">
    <source>
        <dbReference type="PROSITE" id="PS50893"/>
    </source>
</evidence>
<dbReference type="Pfam" id="PF00005">
    <property type="entry name" value="ABC_tran"/>
    <property type="match status" value="1"/>
</dbReference>
<evidence type="ECO:0000256" key="2">
    <source>
        <dbReference type="ARBA" id="ARBA00022741"/>
    </source>
</evidence>
<dbReference type="EMBL" id="LR593887">
    <property type="protein sequence ID" value="VTS06781.1"/>
    <property type="molecule type" value="Genomic_DNA"/>
</dbReference>
<keyword evidence="3 5" id="KW-0067">ATP-binding</keyword>
<feature type="domain" description="ABC transporter" evidence="4">
    <location>
        <begin position="18"/>
        <end position="250"/>
    </location>
</feature>
<dbReference type="PANTHER" id="PTHR42781:SF4">
    <property type="entry name" value="SPERMIDINE_PUTRESCINE IMPORT ATP-BINDING PROTEIN POTA"/>
    <property type="match status" value="1"/>
</dbReference>
<dbReference type="InterPro" id="IPR013611">
    <property type="entry name" value="Transp-assoc_OB_typ2"/>
</dbReference>
<dbReference type="FunFam" id="3.40.50.300:FF:000425">
    <property type="entry name" value="Probable ABC transporter, ATP-binding subunit"/>
    <property type="match status" value="1"/>
</dbReference>
<dbReference type="PROSITE" id="PS00211">
    <property type="entry name" value="ABC_TRANSPORTER_1"/>
    <property type="match status" value="1"/>
</dbReference>
<sequence>MNAAENSAGRGAGAAVDLRIEQLSFGYAADHLIVADLTLEIPAGEFLTLVGPSGCGKSTLLRLIAGHLSATRGRLWLGGRDITRTPPEQRGIGLVFQQHALFPHLTAAQNIAFGWSIRGRSRRECQRIAAEWGDRVGLSTDQLARYPADLSGGQQQRVALARALALQPGICLLDEPFAQLDRPLREQLREELARLHHLTGCTFILVTHDSEDALRLADRVVVLLAGRMAQLGTPIDIYQRPRNHTIATLFGRVNRISSCEMVRPEQVTLVPLGEMTAPTVGQWVGVVERVRLLGGVRMLEIRIDSGDCWTVQQPADASWPIVGERVGVRPRPEAIHRLEV</sequence>
<protein>
    <recommendedName>
        <fullName evidence="4">ABC transporter domain-containing protein</fullName>
    </recommendedName>
</protein>
<dbReference type="PANTHER" id="PTHR42781">
    <property type="entry name" value="SPERMIDINE/PUTRESCINE IMPORT ATP-BINDING PROTEIN POTA"/>
    <property type="match status" value="1"/>
</dbReference>
<dbReference type="Proteomes" id="UP000464378">
    <property type="component" value="Chromosome"/>
</dbReference>
<evidence type="ECO:0000313" key="5">
    <source>
        <dbReference type="EMBL" id="VIP04711.1"/>
    </source>
</evidence>
<dbReference type="GO" id="GO:0005524">
    <property type="term" value="F:ATP binding"/>
    <property type="evidence" value="ECO:0007669"/>
    <property type="project" value="UniProtKB-KW"/>
</dbReference>
<dbReference type="InterPro" id="IPR017871">
    <property type="entry name" value="ABC_transporter-like_CS"/>
</dbReference>
<dbReference type="EMBL" id="LR586016">
    <property type="protein sequence ID" value="VIP04711.1"/>
    <property type="molecule type" value="Genomic_DNA"/>
</dbReference>
<dbReference type="Gene3D" id="3.40.50.300">
    <property type="entry name" value="P-loop containing nucleotide triphosphate hydrolases"/>
    <property type="match status" value="1"/>
</dbReference>
<dbReference type="KEGG" id="tim:GMBLW1_44820"/>
<dbReference type="SUPFAM" id="SSF52540">
    <property type="entry name" value="P-loop containing nucleoside triphosphate hydrolases"/>
    <property type="match status" value="1"/>
</dbReference>
<dbReference type="GO" id="GO:0022857">
    <property type="term" value="F:transmembrane transporter activity"/>
    <property type="evidence" value="ECO:0007669"/>
    <property type="project" value="InterPro"/>
</dbReference>
<dbReference type="InterPro" id="IPR050093">
    <property type="entry name" value="ABC_SmlMolc_Importer"/>
</dbReference>
<dbReference type="AlphaFoldDB" id="A0A6C2YTJ9"/>
<keyword evidence="6" id="KW-1185">Reference proteome</keyword>
<accession>A0A6C2YTJ9</accession>
<evidence type="ECO:0000256" key="3">
    <source>
        <dbReference type="ARBA" id="ARBA00022840"/>
    </source>
</evidence>
<dbReference type="InterPro" id="IPR003439">
    <property type="entry name" value="ABC_transporter-like_ATP-bd"/>
</dbReference>
<name>A0A6C2YTJ9_9BACT</name>
<evidence type="ECO:0000256" key="1">
    <source>
        <dbReference type="ARBA" id="ARBA00022448"/>
    </source>
</evidence>
<dbReference type="InParanoid" id="A0A6C2YTJ9"/>
<reference evidence="5" key="1">
    <citation type="submission" date="2019-04" db="EMBL/GenBank/DDBJ databases">
        <authorList>
            <consortium name="Science for Life Laboratories"/>
        </authorList>
    </citation>
    <scope>NUCLEOTIDE SEQUENCE</scope>
    <source>
        <strain evidence="5">MBLW1</strain>
    </source>
</reference>
<dbReference type="SMART" id="SM00382">
    <property type="entry name" value="AAA"/>
    <property type="match status" value="1"/>
</dbReference>
<dbReference type="InterPro" id="IPR003593">
    <property type="entry name" value="AAA+_ATPase"/>
</dbReference>
<organism evidence="5">
    <name type="scientific">Tuwongella immobilis</name>
    <dbReference type="NCBI Taxonomy" id="692036"/>
    <lineage>
        <taxon>Bacteria</taxon>
        <taxon>Pseudomonadati</taxon>
        <taxon>Planctomycetota</taxon>
        <taxon>Planctomycetia</taxon>
        <taxon>Gemmatales</taxon>
        <taxon>Gemmataceae</taxon>
        <taxon>Tuwongella</taxon>
    </lineage>
</organism>
<proteinExistence type="predicted"/>